<organism evidence="1 2">
    <name type="scientific">Olpidium bornovanus</name>
    <dbReference type="NCBI Taxonomy" id="278681"/>
    <lineage>
        <taxon>Eukaryota</taxon>
        <taxon>Fungi</taxon>
        <taxon>Fungi incertae sedis</taxon>
        <taxon>Olpidiomycota</taxon>
        <taxon>Olpidiomycotina</taxon>
        <taxon>Olpidiomycetes</taxon>
        <taxon>Olpidiales</taxon>
        <taxon>Olpidiaceae</taxon>
        <taxon>Olpidium</taxon>
    </lineage>
</organism>
<evidence type="ECO:0000313" key="2">
    <source>
        <dbReference type="Proteomes" id="UP000673691"/>
    </source>
</evidence>
<dbReference type="AlphaFoldDB" id="A0A8H7ZR92"/>
<dbReference type="EMBL" id="JAEFCI010009765">
    <property type="protein sequence ID" value="KAG5457623.1"/>
    <property type="molecule type" value="Genomic_DNA"/>
</dbReference>
<dbReference type="Proteomes" id="UP000673691">
    <property type="component" value="Unassembled WGS sequence"/>
</dbReference>
<gene>
    <name evidence="1" type="ORF">BJ554DRAFT_2313</name>
</gene>
<accession>A0A8H7ZR92</accession>
<dbReference type="OrthoDB" id="10266330at2759"/>
<proteinExistence type="predicted"/>
<keyword evidence="2" id="KW-1185">Reference proteome</keyword>
<comment type="caution">
    <text evidence="1">The sequence shown here is derived from an EMBL/GenBank/DDBJ whole genome shotgun (WGS) entry which is preliminary data.</text>
</comment>
<name>A0A8H7ZR92_9FUNG</name>
<reference evidence="1 2" key="1">
    <citation type="journal article" name="Sci. Rep.">
        <title>Genome-scale phylogenetic analyses confirm Olpidium as the closest living zoosporic fungus to the non-flagellated, terrestrial fungi.</title>
        <authorList>
            <person name="Chang Y."/>
            <person name="Rochon D."/>
            <person name="Sekimoto S."/>
            <person name="Wang Y."/>
            <person name="Chovatia M."/>
            <person name="Sandor L."/>
            <person name="Salamov A."/>
            <person name="Grigoriev I.V."/>
            <person name="Stajich J.E."/>
            <person name="Spatafora J.W."/>
        </authorList>
    </citation>
    <scope>NUCLEOTIDE SEQUENCE [LARGE SCALE GENOMIC DNA]</scope>
    <source>
        <strain evidence="1">S191</strain>
    </source>
</reference>
<sequence length="96" mass="10365">MGITGQTTQQLQAFNEQQVALGVMADEPAFTDEVERMLKEQDAKSASTPVGSDGAPVRADLRAEIESIRSLRKVLALGVSTLPSVCCYTFHNTHEA</sequence>
<protein>
    <submittedName>
        <fullName evidence="1">Uncharacterized protein</fullName>
    </submittedName>
</protein>
<evidence type="ECO:0000313" key="1">
    <source>
        <dbReference type="EMBL" id="KAG5457623.1"/>
    </source>
</evidence>